<organism evidence="1">
    <name type="scientific">viral metagenome</name>
    <dbReference type="NCBI Taxonomy" id="1070528"/>
    <lineage>
        <taxon>unclassified sequences</taxon>
        <taxon>metagenomes</taxon>
        <taxon>organismal metagenomes</taxon>
    </lineage>
</organism>
<name>A0A6C0JL45_9ZZZZ</name>
<proteinExistence type="predicted"/>
<evidence type="ECO:0008006" key="2">
    <source>
        <dbReference type="Google" id="ProtNLM"/>
    </source>
</evidence>
<dbReference type="SUPFAM" id="SSF53448">
    <property type="entry name" value="Nucleotide-diphospho-sugar transferases"/>
    <property type="match status" value="1"/>
</dbReference>
<dbReference type="Gene3D" id="3.90.550.10">
    <property type="entry name" value="Spore Coat Polysaccharide Biosynthesis Protein SpsA, Chain A"/>
    <property type="match status" value="1"/>
</dbReference>
<reference evidence="1" key="1">
    <citation type="journal article" date="2020" name="Nature">
        <title>Giant virus diversity and host interactions through global metagenomics.</title>
        <authorList>
            <person name="Schulz F."/>
            <person name="Roux S."/>
            <person name="Paez-Espino D."/>
            <person name="Jungbluth S."/>
            <person name="Walsh D.A."/>
            <person name="Denef V.J."/>
            <person name="McMahon K.D."/>
            <person name="Konstantinidis K.T."/>
            <person name="Eloe-Fadrosh E.A."/>
            <person name="Kyrpides N.C."/>
            <person name="Woyke T."/>
        </authorList>
    </citation>
    <scope>NUCLEOTIDE SEQUENCE</scope>
    <source>
        <strain evidence="1">GVMAG-M-3300027708-5</strain>
    </source>
</reference>
<protein>
    <recommendedName>
        <fullName evidence="2">Glycosyltransferase 2-like domain-containing protein</fullName>
    </recommendedName>
</protein>
<dbReference type="EMBL" id="MN740409">
    <property type="protein sequence ID" value="QHU05187.1"/>
    <property type="molecule type" value="Genomic_DNA"/>
</dbReference>
<evidence type="ECO:0000313" key="1">
    <source>
        <dbReference type="EMBL" id="QHU05187.1"/>
    </source>
</evidence>
<dbReference type="InterPro" id="IPR029044">
    <property type="entry name" value="Nucleotide-diphossugar_trans"/>
</dbReference>
<sequence length="291" mass="33626">MSSFETAVVNKNVPIDERIRTYVKENSPYIYLLTPCFASLCYVNYVDCLMATVEICRSYGIKLKIEFCRNDSLVSRARNNLVARAMSDPNMTHIIFIDNDISWDPLDILKLMISNKPIIGGIYPLKHYNWQNIITDKKNPDNENVIKSLIERKAASQFNGLITDESMVQHNLLKYNVNYLSNTLSIEKNLTKVKHIATGFMMIERTVIEKMSEAFPSTKYRDDVSFLKPEENEFAFALFDCGVEDGHYFSEDWLFCHRWTKMGGDIWADISINLTHTGIEDYRGCYLSTLI</sequence>
<dbReference type="AlphaFoldDB" id="A0A6C0JL45"/>
<accession>A0A6C0JL45</accession>